<evidence type="ECO:0000256" key="1">
    <source>
        <dbReference type="SAM" id="SignalP"/>
    </source>
</evidence>
<dbReference type="PANTHER" id="PTHR43031">
    <property type="entry name" value="FAD-DEPENDENT OXIDOREDUCTASE"/>
    <property type="match status" value="1"/>
</dbReference>
<sequence length="390" mass="41910">MKFARAAGFCCALLLPLTAAAEFKILLGFDPADDSGKQDMAFGVAAAPSLSAALGTKVSLNQTTNLTDAMRASRTQENDAIIAPPHVTASAVSHNYQLIARDPKNASYVLVARKEIARIEDIAGKRLYLTQQDSVRAYLAKGLLTEAGFSSKSFKQTVYGKTSGAGLFALASNLADVTVAEQAEAQTWISSHPGVAAILKTSRPVPEGMALMVRKNLAEGDRKKLLKWITSFDTNSSGIGKLQLTTAADEEQYRYIASLGILTPASLSGVQRVTASEVVKLMANGAVAVDTRTPKEYQLAHITGSINAPYVERSLKDRDFDSALDDFSAITALPKDKPTIFFCNGPECWKSYKASKIALANGMKQVYWFRGGEPEWQEQSRPVAGTGSSK</sequence>
<proteinExistence type="predicted"/>
<evidence type="ECO:0000313" key="3">
    <source>
        <dbReference type="EMBL" id="MFC5474907.1"/>
    </source>
</evidence>
<dbReference type="Gene3D" id="3.40.190.10">
    <property type="entry name" value="Periplasmic binding protein-like II"/>
    <property type="match status" value="2"/>
</dbReference>
<reference evidence="4" key="1">
    <citation type="journal article" date="2019" name="Int. J. Syst. Evol. Microbiol.">
        <title>The Global Catalogue of Microorganisms (GCM) 10K type strain sequencing project: providing services to taxonomists for standard genome sequencing and annotation.</title>
        <authorList>
            <consortium name="The Broad Institute Genomics Platform"/>
            <consortium name="The Broad Institute Genome Sequencing Center for Infectious Disease"/>
            <person name="Wu L."/>
            <person name="Ma J."/>
        </authorList>
    </citation>
    <scope>NUCLEOTIDE SEQUENCE [LARGE SCALE GENOMIC DNA]</scope>
    <source>
        <strain evidence="4">JCM 17066</strain>
    </source>
</reference>
<dbReference type="SUPFAM" id="SSF53850">
    <property type="entry name" value="Periplasmic binding protein-like II"/>
    <property type="match status" value="1"/>
</dbReference>
<dbReference type="RefSeq" id="WP_378998016.1">
    <property type="nucleotide sequence ID" value="NZ_JBHSMT010000024.1"/>
</dbReference>
<dbReference type="Pfam" id="PF00581">
    <property type="entry name" value="Rhodanese"/>
    <property type="match status" value="1"/>
</dbReference>
<dbReference type="InterPro" id="IPR050229">
    <property type="entry name" value="GlpE_sulfurtransferase"/>
</dbReference>
<dbReference type="PANTHER" id="PTHR43031:SF1">
    <property type="entry name" value="PYRIDINE NUCLEOTIDE-DISULPHIDE OXIDOREDUCTASE"/>
    <property type="match status" value="1"/>
</dbReference>
<feature type="chain" id="PRO_5046713922" evidence="1">
    <location>
        <begin position="22"/>
        <end position="390"/>
    </location>
</feature>
<feature type="signal peptide" evidence="1">
    <location>
        <begin position="1"/>
        <end position="21"/>
    </location>
</feature>
<feature type="domain" description="Rhodanese" evidence="2">
    <location>
        <begin position="282"/>
        <end position="385"/>
    </location>
</feature>
<dbReference type="Proteomes" id="UP001596045">
    <property type="component" value="Unassembled WGS sequence"/>
</dbReference>
<keyword evidence="4" id="KW-1185">Reference proteome</keyword>
<dbReference type="Gene3D" id="3.40.250.10">
    <property type="entry name" value="Rhodanese-like domain"/>
    <property type="match status" value="1"/>
</dbReference>
<dbReference type="PROSITE" id="PS50206">
    <property type="entry name" value="RHODANESE_3"/>
    <property type="match status" value="1"/>
</dbReference>
<dbReference type="CDD" id="cd00158">
    <property type="entry name" value="RHOD"/>
    <property type="match status" value="1"/>
</dbReference>
<evidence type="ECO:0000313" key="4">
    <source>
        <dbReference type="Proteomes" id="UP001596045"/>
    </source>
</evidence>
<dbReference type="Pfam" id="PF12974">
    <property type="entry name" value="Phosphonate-bd"/>
    <property type="match status" value="1"/>
</dbReference>
<comment type="caution">
    <text evidence="3">The sequence shown here is derived from an EMBL/GenBank/DDBJ whole genome shotgun (WGS) entry which is preliminary data.</text>
</comment>
<accession>A0ABW0MD67</accession>
<name>A0ABW0MD67_9BURK</name>
<dbReference type="EMBL" id="JBHSMT010000024">
    <property type="protein sequence ID" value="MFC5474907.1"/>
    <property type="molecule type" value="Genomic_DNA"/>
</dbReference>
<gene>
    <name evidence="3" type="ORF">ACFPM8_13175</name>
</gene>
<dbReference type="InterPro" id="IPR036873">
    <property type="entry name" value="Rhodanese-like_dom_sf"/>
</dbReference>
<evidence type="ECO:0000259" key="2">
    <source>
        <dbReference type="PROSITE" id="PS50206"/>
    </source>
</evidence>
<keyword evidence="1" id="KW-0732">Signal</keyword>
<dbReference type="InterPro" id="IPR001763">
    <property type="entry name" value="Rhodanese-like_dom"/>
</dbReference>
<protein>
    <submittedName>
        <fullName evidence="3">PhnD/SsuA/transferrin family substrate-binding protein</fullName>
    </submittedName>
</protein>
<dbReference type="SUPFAM" id="SSF52821">
    <property type="entry name" value="Rhodanese/Cell cycle control phosphatase"/>
    <property type="match status" value="1"/>
</dbReference>
<organism evidence="3 4">
    <name type="scientific">Paraherbaspirillum soli</name>
    <dbReference type="NCBI Taxonomy" id="631222"/>
    <lineage>
        <taxon>Bacteria</taxon>
        <taxon>Pseudomonadati</taxon>
        <taxon>Pseudomonadota</taxon>
        <taxon>Betaproteobacteria</taxon>
        <taxon>Burkholderiales</taxon>
        <taxon>Oxalobacteraceae</taxon>
        <taxon>Paraherbaspirillum</taxon>
    </lineage>
</organism>
<dbReference type="SMART" id="SM00450">
    <property type="entry name" value="RHOD"/>
    <property type="match status" value="1"/>
</dbReference>